<evidence type="ECO:0000313" key="3">
    <source>
        <dbReference type="Proteomes" id="UP001066276"/>
    </source>
</evidence>
<evidence type="ECO:0000256" key="1">
    <source>
        <dbReference type="SAM" id="MobiDB-lite"/>
    </source>
</evidence>
<proteinExistence type="predicted"/>
<dbReference type="Proteomes" id="UP001066276">
    <property type="component" value="Chromosome 5"/>
</dbReference>
<name>A0AAV7RPA5_PLEWA</name>
<accession>A0AAV7RPA5</accession>
<reference evidence="2" key="1">
    <citation type="journal article" date="2022" name="bioRxiv">
        <title>Sequencing and chromosome-scale assembly of the giantPleurodeles waltlgenome.</title>
        <authorList>
            <person name="Brown T."/>
            <person name="Elewa A."/>
            <person name="Iarovenko S."/>
            <person name="Subramanian E."/>
            <person name="Araus A.J."/>
            <person name="Petzold A."/>
            <person name="Susuki M."/>
            <person name="Suzuki K.-i.T."/>
            <person name="Hayashi T."/>
            <person name="Toyoda A."/>
            <person name="Oliveira C."/>
            <person name="Osipova E."/>
            <person name="Leigh N.D."/>
            <person name="Simon A."/>
            <person name="Yun M.H."/>
        </authorList>
    </citation>
    <scope>NUCLEOTIDE SEQUENCE</scope>
    <source>
        <strain evidence="2">20211129_DDA</strain>
        <tissue evidence="2">Liver</tissue>
    </source>
</reference>
<sequence length="98" mass="10713">MILRGHYIHLLPSPNSELAAPLKPAPPPRTFSSAVSAAALRQSDKADAEAWTSTATQPAMHNYDAEQYCHFQFPHFPERADSLALPDTEGKETPTAAR</sequence>
<dbReference type="EMBL" id="JANPWB010000009">
    <property type="protein sequence ID" value="KAJ1154119.1"/>
    <property type="molecule type" value="Genomic_DNA"/>
</dbReference>
<protein>
    <submittedName>
        <fullName evidence="2">Uncharacterized protein</fullName>
    </submittedName>
</protein>
<keyword evidence="3" id="KW-1185">Reference proteome</keyword>
<evidence type="ECO:0000313" key="2">
    <source>
        <dbReference type="EMBL" id="KAJ1154119.1"/>
    </source>
</evidence>
<comment type="caution">
    <text evidence="2">The sequence shown here is derived from an EMBL/GenBank/DDBJ whole genome shotgun (WGS) entry which is preliminary data.</text>
</comment>
<gene>
    <name evidence="2" type="ORF">NDU88_006875</name>
</gene>
<feature type="region of interest" description="Disordered" evidence="1">
    <location>
        <begin position="14"/>
        <end position="33"/>
    </location>
</feature>
<dbReference type="AlphaFoldDB" id="A0AAV7RPA5"/>
<organism evidence="2 3">
    <name type="scientific">Pleurodeles waltl</name>
    <name type="common">Iberian ribbed newt</name>
    <dbReference type="NCBI Taxonomy" id="8319"/>
    <lineage>
        <taxon>Eukaryota</taxon>
        <taxon>Metazoa</taxon>
        <taxon>Chordata</taxon>
        <taxon>Craniata</taxon>
        <taxon>Vertebrata</taxon>
        <taxon>Euteleostomi</taxon>
        <taxon>Amphibia</taxon>
        <taxon>Batrachia</taxon>
        <taxon>Caudata</taxon>
        <taxon>Salamandroidea</taxon>
        <taxon>Salamandridae</taxon>
        <taxon>Pleurodelinae</taxon>
        <taxon>Pleurodeles</taxon>
    </lineage>
</organism>